<reference evidence="1 2" key="1">
    <citation type="submission" date="2018-11" db="EMBL/GenBank/DDBJ databases">
        <authorList>
            <consortium name="Pathogen Informatics"/>
        </authorList>
    </citation>
    <scope>NUCLEOTIDE SEQUENCE [LARGE SCALE GENOMIC DNA]</scope>
</reference>
<sequence length="39" mass="4482">MPYPLEINDEENSDSQPTGSMSVGIMIVYMMQFETVLHF</sequence>
<evidence type="ECO:0000313" key="2">
    <source>
        <dbReference type="Proteomes" id="UP000270924"/>
    </source>
</evidence>
<name>A0A3P7GKY3_WUCBA</name>
<gene>
    <name evidence="1" type="ORF">WBA_LOCUS12956</name>
</gene>
<dbReference type="Proteomes" id="UP000270924">
    <property type="component" value="Unassembled WGS sequence"/>
</dbReference>
<accession>A0A3P7GKY3</accession>
<dbReference type="AlphaFoldDB" id="A0A3P7GKY3"/>
<evidence type="ECO:0000313" key="1">
    <source>
        <dbReference type="EMBL" id="VDM23358.1"/>
    </source>
</evidence>
<dbReference type="InParanoid" id="A0A3P7GKY3"/>
<keyword evidence="2" id="KW-1185">Reference proteome</keyword>
<organism evidence="1 2">
    <name type="scientific">Wuchereria bancrofti</name>
    <dbReference type="NCBI Taxonomy" id="6293"/>
    <lineage>
        <taxon>Eukaryota</taxon>
        <taxon>Metazoa</taxon>
        <taxon>Ecdysozoa</taxon>
        <taxon>Nematoda</taxon>
        <taxon>Chromadorea</taxon>
        <taxon>Rhabditida</taxon>
        <taxon>Spirurina</taxon>
        <taxon>Spiruromorpha</taxon>
        <taxon>Filarioidea</taxon>
        <taxon>Onchocercidae</taxon>
        <taxon>Wuchereria</taxon>
    </lineage>
</organism>
<dbReference type="EMBL" id="UYWW01013346">
    <property type="protein sequence ID" value="VDM23358.1"/>
    <property type="molecule type" value="Genomic_DNA"/>
</dbReference>
<proteinExistence type="predicted"/>
<protein>
    <submittedName>
        <fullName evidence="1">Uncharacterized protein</fullName>
    </submittedName>
</protein>